<accession>A0AAD3D468</accession>
<dbReference type="Proteomes" id="UP001054902">
    <property type="component" value="Unassembled WGS sequence"/>
</dbReference>
<sequence length="438" mass="50098">MTVSKKKTAKILVVAFLMLCVGYIYNEDSKLSRFLSSEDNDQEEGTSYPKSCDGWCHPHSDPWDMKCTFKHCNGCDQCLDQEDQKVLEEEDQEEEGEKKEKEGTIEQAQGEDKEAEEASSNDPVYLEKLWFGENVRVEDIPQEKPNKVDLVITYCHAEDFEDFIEYFEKMLPEHITIIHLKVMSKCNKENILVEQLKEKLIGLSRWQFSIYPLVNKGGCDLGVAHYIVDFLKEHPTMNTDDINKVVMFLKDGPRSPQNKQVPGAHYRSLENMFEISSQGRFVCGTATNDGKSVYSEWSELQKYMLNGYVRHNSAVGASGIEFTHGYENLGDFVDKDLNWSWPESSLVEVCYGGTFAFHASNLYNNENLLEDLTKVIRILEEGGDLSAVEHFMERLWAGLISKPLNEEEQGILSKVPETHIESNPWQLGELFGSVSRSY</sequence>
<evidence type="ECO:0000256" key="1">
    <source>
        <dbReference type="SAM" id="MobiDB-lite"/>
    </source>
</evidence>
<dbReference type="EMBL" id="BLLK01000051">
    <property type="protein sequence ID" value="GFH56385.1"/>
    <property type="molecule type" value="Genomic_DNA"/>
</dbReference>
<organism evidence="2 3">
    <name type="scientific">Chaetoceros tenuissimus</name>
    <dbReference type="NCBI Taxonomy" id="426638"/>
    <lineage>
        <taxon>Eukaryota</taxon>
        <taxon>Sar</taxon>
        <taxon>Stramenopiles</taxon>
        <taxon>Ochrophyta</taxon>
        <taxon>Bacillariophyta</taxon>
        <taxon>Coscinodiscophyceae</taxon>
        <taxon>Chaetocerotophycidae</taxon>
        <taxon>Chaetocerotales</taxon>
        <taxon>Chaetocerotaceae</taxon>
        <taxon>Chaetoceros</taxon>
    </lineage>
</organism>
<gene>
    <name evidence="2" type="ORF">CTEN210_12861</name>
</gene>
<name>A0AAD3D468_9STRA</name>
<feature type="region of interest" description="Disordered" evidence="1">
    <location>
        <begin position="86"/>
        <end position="120"/>
    </location>
</feature>
<protein>
    <submittedName>
        <fullName evidence="2">Uncharacterized protein</fullName>
    </submittedName>
</protein>
<keyword evidence="3" id="KW-1185">Reference proteome</keyword>
<evidence type="ECO:0000313" key="2">
    <source>
        <dbReference type="EMBL" id="GFH56385.1"/>
    </source>
</evidence>
<proteinExistence type="predicted"/>
<dbReference type="AlphaFoldDB" id="A0AAD3D468"/>
<reference evidence="2 3" key="1">
    <citation type="journal article" date="2021" name="Sci. Rep.">
        <title>The genome of the diatom Chaetoceros tenuissimus carries an ancient integrated fragment of an extant virus.</title>
        <authorList>
            <person name="Hongo Y."/>
            <person name="Kimura K."/>
            <person name="Takaki Y."/>
            <person name="Yoshida Y."/>
            <person name="Baba S."/>
            <person name="Kobayashi G."/>
            <person name="Nagasaki K."/>
            <person name="Hano T."/>
            <person name="Tomaru Y."/>
        </authorList>
    </citation>
    <scope>NUCLEOTIDE SEQUENCE [LARGE SCALE GENOMIC DNA]</scope>
    <source>
        <strain evidence="2 3">NIES-3715</strain>
    </source>
</reference>
<evidence type="ECO:0000313" key="3">
    <source>
        <dbReference type="Proteomes" id="UP001054902"/>
    </source>
</evidence>
<comment type="caution">
    <text evidence="2">The sequence shown here is derived from an EMBL/GenBank/DDBJ whole genome shotgun (WGS) entry which is preliminary data.</text>
</comment>